<dbReference type="Pfam" id="PF01490">
    <property type="entry name" value="Aa_trans"/>
    <property type="match status" value="1"/>
</dbReference>
<dbReference type="AlphaFoldDB" id="A0A7J9NAG6"/>
<feature type="transmembrane region" description="Helical" evidence="8">
    <location>
        <begin position="153"/>
        <end position="179"/>
    </location>
</feature>
<feature type="transmembrane region" description="Helical" evidence="8">
    <location>
        <begin position="118"/>
        <end position="141"/>
    </location>
</feature>
<keyword evidence="3 8" id="KW-0812">Transmembrane</keyword>
<proteinExistence type="inferred from homology"/>
<evidence type="ECO:0000313" key="10">
    <source>
        <dbReference type="EMBL" id="MBA0879569.1"/>
    </source>
</evidence>
<sequence>QPGLETYPDIGQAAFGTYGRIALSGFLVTLGTLENMDQVSDRGPTFWLFVPVALTSCSKSPACCVEYIILEGDNLASLFPNAYVSLGGLELSPQRLFALMATLAVLPTVWLRDLSVLSYISAGGVVASILAVLCLFWVGLIDQVGFHNKGTTLNIATLPVAVGLYGYCYSGHAVFPNIYTSMANPNKFPSVLIACFAICSLLYAGTAVMGYTMFGEATESQFTLNMPKDLIASKIAVWT</sequence>
<evidence type="ECO:0000313" key="11">
    <source>
        <dbReference type="Proteomes" id="UP000593576"/>
    </source>
</evidence>
<comment type="subcellular location">
    <subcellularLocation>
        <location evidence="1">Membrane</location>
        <topology evidence="1">Multi-pass membrane protein</topology>
    </subcellularLocation>
</comment>
<feature type="transmembrane region" description="Helical" evidence="8">
    <location>
        <begin position="191"/>
        <end position="214"/>
    </location>
</feature>
<protein>
    <recommendedName>
        <fullName evidence="9">Amino acid transporter transmembrane domain-containing protein</fullName>
    </recommendedName>
</protein>
<keyword evidence="5 8" id="KW-1133">Transmembrane helix</keyword>
<evidence type="ECO:0000256" key="8">
    <source>
        <dbReference type="SAM" id="Phobius"/>
    </source>
</evidence>
<evidence type="ECO:0000256" key="6">
    <source>
        <dbReference type="ARBA" id="ARBA00023136"/>
    </source>
</evidence>
<evidence type="ECO:0000256" key="5">
    <source>
        <dbReference type="ARBA" id="ARBA00022989"/>
    </source>
</evidence>
<evidence type="ECO:0000256" key="3">
    <source>
        <dbReference type="ARBA" id="ARBA00022692"/>
    </source>
</evidence>
<accession>A0A7J9NAG6</accession>
<dbReference type="OrthoDB" id="990611at2759"/>
<gene>
    <name evidence="10" type="ORF">Goshw_002005</name>
</gene>
<dbReference type="InterPro" id="IPR013057">
    <property type="entry name" value="AA_transpt_TM"/>
</dbReference>
<keyword evidence="4" id="KW-0029">Amino-acid transport</keyword>
<dbReference type="Proteomes" id="UP000593576">
    <property type="component" value="Unassembled WGS sequence"/>
</dbReference>
<dbReference type="PANTHER" id="PTHR22950:SF692">
    <property type="entry name" value="TRANSMEMBRANE AMINO ACID TRANSPORTER FAMILY PROTEIN"/>
    <property type="match status" value="1"/>
</dbReference>
<dbReference type="EMBL" id="JABFAF010275697">
    <property type="protein sequence ID" value="MBA0879569.1"/>
    <property type="molecule type" value="Genomic_DNA"/>
</dbReference>
<dbReference type="PANTHER" id="PTHR22950">
    <property type="entry name" value="AMINO ACID TRANSPORTER"/>
    <property type="match status" value="1"/>
</dbReference>
<dbReference type="GO" id="GO:0005774">
    <property type="term" value="C:vacuolar membrane"/>
    <property type="evidence" value="ECO:0007669"/>
    <property type="project" value="TreeGrafter"/>
</dbReference>
<name>A0A7J9NAG6_GOSSC</name>
<keyword evidence="11" id="KW-1185">Reference proteome</keyword>
<comment type="caution">
    <text evidence="10">The sequence shown here is derived from an EMBL/GenBank/DDBJ whole genome shotgun (WGS) entry which is preliminary data.</text>
</comment>
<feature type="non-terminal residue" evidence="10">
    <location>
        <position position="1"/>
    </location>
</feature>
<comment type="similarity">
    <text evidence="7">Belongs to the amino acid/polyamine transporter 2 family. Amino acid/auxin permease (AAAP) (TC 2.A.18.5) subfamily.</text>
</comment>
<keyword evidence="6 8" id="KW-0472">Membrane</keyword>
<feature type="non-terminal residue" evidence="10">
    <location>
        <position position="239"/>
    </location>
</feature>
<evidence type="ECO:0000256" key="1">
    <source>
        <dbReference type="ARBA" id="ARBA00004141"/>
    </source>
</evidence>
<evidence type="ECO:0000256" key="4">
    <source>
        <dbReference type="ARBA" id="ARBA00022970"/>
    </source>
</evidence>
<dbReference type="GO" id="GO:0015179">
    <property type="term" value="F:L-amino acid transmembrane transporter activity"/>
    <property type="evidence" value="ECO:0007669"/>
    <property type="project" value="TreeGrafter"/>
</dbReference>
<evidence type="ECO:0000256" key="2">
    <source>
        <dbReference type="ARBA" id="ARBA00022448"/>
    </source>
</evidence>
<keyword evidence="2" id="KW-0813">Transport</keyword>
<organism evidence="10 11">
    <name type="scientific">Gossypium schwendimanii</name>
    <name type="common">Cotton</name>
    <dbReference type="NCBI Taxonomy" id="34291"/>
    <lineage>
        <taxon>Eukaryota</taxon>
        <taxon>Viridiplantae</taxon>
        <taxon>Streptophyta</taxon>
        <taxon>Embryophyta</taxon>
        <taxon>Tracheophyta</taxon>
        <taxon>Spermatophyta</taxon>
        <taxon>Magnoliopsida</taxon>
        <taxon>eudicotyledons</taxon>
        <taxon>Gunneridae</taxon>
        <taxon>Pentapetalae</taxon>
        <taxon>rosids</taxon>
        <taxon>malvids</taxon>
        <taxon>Malvales</taxon>
        <taxon>Malvaceae</taxon>
        <taxon>Malvoideae</taxon>
        <taxon>Gossypium</taxon>
    </lineage>
</organism>
<reference evidence="10 11" key="1">
    <citation type="journal article" date="2019" name="Genome Biol. Evol.">
        <title>Insights into the evolution of the New World diploid cottons (Gossypium, subgenus Houzingenia) based on genome sequencing.</title>
        <authorList>
            <person name="Grover C.E."/>
            <person name="Arick M.A. 2nd"/>
            <person name="Thrash A."/>
            <person name="Conover J.L."/>
            <person name="Sanders W.S."/>
            <person name="Peterson D.G."/>
            <person name="Frelichowski J.E."/>
            <person name="Scheffler J.A."/>
            <person name="Scheffler B.E."/>
            <person name="Wendel J.F."/>
        </authorList>
    </citation>
    <scope>NUCLEOTIDE SEQUENCE [LARGE SCALE GENOMIC DNA]</scope>
    <source>
        <strain evidence="10">1</strain>
        <tissue evidence="10">Leaf</tissue>
    </source>
</reference>
<feature type="domain" description="Amino acid transporter transmembrane" evidence="9">
    <location>
        <begin position="63"/>
        <end position="233"/>
    </location>
</feature>
<evidence type="ECO:0000259" key="9">
    <source>
        <dbReference type="Pfam" id="PF01490"/>
    </source>
</evidence>
<evidence type="ECO:0000256" key="7">
    <source>
        <dbReference type="ARBA" id="ARBA00049662"/>
    </source>
</evidence>